<evidence type="ECO:0000313" key="2">
    <source>
        <dbReference type="Proteomes" id="UP000253934"/>
    </source>
</evidence>
<reference evidence="1" key="1">
    <citation type="submission" date="2018-04" db="EMBL/GenBank/DDBJ databases">
        <title>Draft genome sequence of the Candidatus Spirobacillus cienkowskii, a pathogen of freshwater Daphnia species, reconstructed from hemolymph metagenomic reads.</title>
        <authorList>
            <person name="Bresciani L."/>
            <person name="Lemos L.N."/>
            <person name="Wale N."/>
            <person name="Lin J.Y."/>
            <person name="Fernandes G.R."/>
            <person name="Duffy M.A."/>
            <person name="Rodrigues J.M."/>
        </authorList>
    </citation>
    <scope>NUCLEOTIDE SEQUENCE [LARGE SCALE GENOMIC DNA]</scope>
    <source>
        <strain evidence="1">Binning01</strain>
    </source>
</reference>
<dbReference type="RefSeq" id="WP_338635193.1">
    <property type="nucleotide sequence ID" value="NZ_CP146516.1"/>
</dbReference>
<dbReference type="AlphaFoldDB" id="A0A369KPU8"/>
<proteinExistence type="predicted"/>
<dbReference type="Proteomes" id="UP000253934">
    <property type="component" value="Unassembled WGS sequence"/>
</dbReference>
<gene>
    <name evidence="1" type="ORF">DCC88_09260</name>
</gene>
<accession>A0A369KPU8</accession>
<keyword evidence="2" id="KW-1185">Reference proteome</keyword>
<organism evidence="1 2">
    <name type="scientific">Spirobacillus cienkowskii</name>
    <dbReference type="NCBI Taxonomy" id="495820"/>
    <lineage>
        <taxon>Bacteria</taxon>
        <taxon>Pseudomonadati</taxon>
        <taxon>Bdellovibrionota</taxon>
        <taxon>Oligoflexia</taxon>
        <taxon>Silvanigrellales</taxon>
        <taxon>Spirobacillus</taxon>
    </lineage>
</organism>
<sequence>MIVRFLTIADIPELRPDPIQTDKNNPELEVFIPVDVFWKIQEVLKDMRFARATDHSIDKHWRDFNKLIYPCLVFEKDRIWFRRNVG</sequence>
<name>A0A369KPU8_9BACT</name>
<protein>
    <submittedName>
        <fullName evidence="1">Uncharacterized protein</fullName>
    </submittedName>
</protein>
<comment type="caution">
    <text evidence="1">The sequence shown here is derived from an EMBL/GenBank/DDBJ whole genome shotgun (WGS) entry which is preliminary data.</text>
</comment>
<dbReference type="EMBL" id="QOVW01000080">
    <property type="protein sequence ID" value="RDB35592.1"/>
    <property type="molecule type" value="Genomic_DNA"/>
</dbReference>
<evidence type="ECO:0000313" key="1">
    <source>
        <dbReference type="EMBL" id="RDB35592.1"/>
    </source>
</evidence>